<name>A0ACB9MB38_9MYRT</name>
<evidence type="ECO:0000313" key="1">
    <source>
        <dbReference type="EMBL" id="KAI4321554.1"/>
    </source>
</evidence>
<gene>
    <name evidence="1" type="ORF">MLD38_034921</name>
</gene>
<comment type="caution">
    <text evidence="1">The sequence shown here is derived from an EMBL/GenBank/DDBJ whole genome shotgun (WGS) entry which is preliminary data.</text>
</comment>
<accession>A0ACB9MB38</accession>
<reference evidence="2" key="1">
    <citation type="journal article" date="2023" name="Front. Plant Sci.">
        <title>Chromosomal-level genome assembly of Melastoma candidum provides insights into trichome evolution.</title>
        <authorList>
            <person name="Zhong Y."/>
            <person name="Wu W."/>
            <person name="Sun C."/>
            <person name="Zou P."/>
            <person name="Liu Y."/>
            <person name="Dai S."/>
            <person name="Zhou R."/>
        </authorList>
    </citation>
    <scope>NUCLEOTIDE SEQUENCE [LARGE SCALE GENOMIC DNA]</scope>
</reference>
<keyword evidence="2" id="KW-1185">Reference proteome</keyword>
<dbReference type="EMBL" id="CM042889">
    <property type="protein sequence ID" value="KAI4321554.1"/>
    <property type="molecule type" value="Genomic_DNA"/>
</dbReference>
<dbReference type="Proteomes" id="UP001057402">
    <property type="component" value="Chromosome 10"/>
</dbReference>
<evidence type="ECO:0000313" key="2">
    <source>
        <dbReference type="Proteomes" id="UP001057402"/>
    </source>
</evidence>
<protein>
    <submittedName>
        <fullName evidence="1">Uncharacterized protein</fullName>
    </submittedName>
</protein>
<sequence>MVSGLASSSREPSNGESSNFECNICFDLAQDPIVTLCGHLFCWPCLYKWLHRHSHSQECPVCKALVEEEMLVPLYGRGKTSSDPRSKSIPGVNIPHRPTGQRPETAPPPEQNYFQQHGFGLTGGLGGFDPAATTRFGNFAASTSFGGFIPSLLNFQGHGFHEPMGYGTAPGIPFGFPHSFHGGHGHANMFRHRSRQGQQDDFLMTLLVFVFFCAALVLVLN</sequence>
<proteinExistence type="predicted"/>
<organism evidence="1 2">
    <name type="scientific">Melastoma candidum</name>
    <dbReference type="NCBI Taxonomy" id="119954"/>
    <lineage>
        <taxon>Eukaryota</taxon>
        <taxon>Viridiplantae</taxon>
        <taxon>Streptophyta</taxon>
        <taxon>Embryophyta</taxon>
        <taxon>Tracheophyta</taxon>
        <taxon>Spermatophyta</taxon>
        <taxon>Magnoliopsida</taxon>
        <taxon>eudicotyledons</taxon>
        <taxon>Gunneridae</taxon>
        <taxon>Pentapetalae</taxon>
        <taxon>rosids</taxon>
        <taxon>malvids</taxon>
        <taxon>Myrtales</taxon>
        <taxon>Melastomataceae</taxon>
        <taxon>Melastomatoideae</taxon>
        <taxon>Melastomateae</taxon>
        <taxon>Melastoma</taxon>
    </lineage>
</organism>